<organism evidence="1 2">
    <name type="scientific">Labedella phragmitis</name>
    <dbReference type="NCBI Taxonomy" id="2498849"/>
    <lineage>
        <taxon>Bacteria</taxon>
        <taxon>Bacillati</taxon>
        <taxon>Actinomycetota</taxon>
        <taxon>Actinomycetes</taxon>
        <taxon>Micrococcales</taxon>
        <taxon>Microbacteriaceae</taxon>
        <taxon>Labedella</taxon>
    </lineage>
</organism>
<dbReference type="AlphaFoldDB" id="A0A3S3ZA23"/>
<dbReference type="Proteomes" id="UP000288547">
    <property type="component" value="Unassembled WGS sequence"/>
</dbReference>
<comment type="caution">
    <text evidence="1">The sequence shown here is derived from an EMBL/GenBank/DDBJ whole genome shotgun (WGS) entry which is preliminary data.</text>
</comment>
<sequence length="186" mass="19707">MLAVLAVVVLTDAGSSPLGFSLSLAALAAAASAGAIAQAARARRRRLLASSAPEGGIVIGLSSAGVHLAHLPLLEWSVVTAVCVADRMTRHGRDVTVGLAVTDVGRTRARVIDARLTHVVRPFPRARRRRREGDQPGFLTVALADLLDDATIDQAIERLELEAGGREIPFSRAADERALAEVLRQR</sequence>
<accession>A0A3S3ZA23</accession>
<dbReference type="EMBL" id="RZNB01000003">
    <property type="protein sequence ID" value="RWZ51015.1"/>
    <property type="molecule type" value="Genomic_DNA"/>
</dbReference>
<keyword evidence="2" id="KW-1185">Reference proteome</keyword>
<evidence type="ECO:0000313" key="2">
    <source>
        <dbReference type="Proteomes" id="UP000288547"/>
    </source>
</evidence>
<evidence type="ECO:0000313" key="1">
    <source>
        <dbReference type="EMBL" id="RWZ51015.1"/>
    </source>
</evidence>
<name>A0A3S3ZA23_9MICO</name>
<dbReference type="OrthoDB" id="5120462at2"/>
<proteinExistence type="predicted"/>
<protein>
    <submittedName>
        <fullName evidence="1">Uncharacterized protein</fullName>
    </submittedName>
</protein>
<gene>
    <name evidence="1" type="ORF">ELQ90_09460</name>
</gene>
<reference evidence="1 2" key="1">
    <citation type="submission" date="2018-12" db="EMBL/GenBank/DDBJ databases">
        <authorList>
            <person name="Li F."/>
        </authorList>
    </citation>
    <scope>NUCLEOTIDE SEQUENCE [LARGE SCALE GENOMIC DNA]</scope>
    <source>
        <strain evidence="1 2">11W25H-1</strain>
    </source>
</reference>